<evidence type="ECO:0000313" key="2">
    <source>
        <dbReference type="Proteomes" id="UP000005953"/>
    </source>
</evidence>
<dbReference type="Proteomes" id="UP000005953">
    <property type="component" value="Unassembled WGS sequence"/>
</dbReference>
<dbReference type="OrthoDB" id="797474at2"/>
<gene>
    <name evidence="1" type="ORF">MED297_07681</name>
</gene>
<dbReference type="EMBL" id="AAOE01000046">
    <property type="protein sequence ID" value="EAR07352.1"/>
    <property type="molecule type" value="Genomic_DNA"/>
</dbReference>
<keyword evidence="2" id="KW-1185">Reference proteome</keyword>
<name>A4BKJ9_9GAMM</name>
<dbReference type="RefSeq" id="WP_008045528.1">
    <property type="nucleotide sequence ID" value="NZ_CH724152.1"/>
</dbReference>
<reference evidence="1 2" key="1">
    <citation type="submission" date="2006-02" db="EMBL/GenBank/DDBJ databases">
        <authorList>
            <person name="Pinhassi J."/>
            <person name="Pedros-Alio C."/>
            <person name="Ferriera S."/>
            <person name="Johnson J."/>
            <person name="Kravitz S."/>
            <person name="Halpern A."/>
            <person name="Remington K."/>
            <person name="Beeson K."/>
            <person name="Tran B."/>
            <person name="Rogers Y.-H."/>
            <person name="Friedman R."/>
            <person name="Venter J.C."/>
        </authorList>
    </citation>
    <scope>NUCLEOTIDE SEQUENCE [LARGE SCALE GENOMIC DNA]</scope>
    <source>
        <strain evidence="1 2">MED297</strain>
    </source>
</reference>
<evidence type="ECO:0000313" key="1">
    <source>
        <dbReference type="EMBL" id="EAR07352.1"/>
    </source>
</evidence>
<organism evidence="1 2">
    <name type="scientific">Reinekea blandensis MED297</name>
    <dbReference type="NCBI Taxonomy" id="314283"/>
    <lineage>
        <taxon>Bacteria</taxon>
        <taxon>Pseudomonadati</taxon>
        <taxon>Pseudomonadota</taxon>
        <taxon>Gammaproteobacteria</taxon>
        <taxon>Oceanospirillales</taxon>
        <taxon>Saccharospirillaceae</taxon>
        <taxon>Reinekea</taxon>
    </lineage>
</organism>
<dbReference type="HOGENOM" id="CLU_127032_0_0_6"/>
<comment type="caution">
    <text evidence="1">The sequence shown here is derived from an EMBL/GenBank/DDBJ whole genome shotgun (WGS) entry which is preliminary data.</text>
</comment>
<sequence length="145" mass="16262">MNLILENTNQVKYFTFLPEVFEALGVRALDYEWYLSDVETNGFNVREGWYSGKELNALISTNNVQFIWGVISAFKTGVRPKIVNEPYIAGNPNYWNGSNPSVQAEGAVFEVGCWDSSATLLIGLDEKLSSKYSSVYSDAKQLRDA</sequence>
<protein>
    <submittedName>
        <fullName evidence="1">Uncharacterized protein</fullName>
    </submittedName>
</protein>
<accession>A4BKJ9</accession>
<dbReference type="AlphaFoldDB" id="A4BKJ9"/>
<proteinExistence type="predicted"/>
<dbReference type="STRING" id="314283.MED297_07681"/>